<reference evidence="2" key="1">
    <citation type="journal article" date="2023" name="G3 (Bethesda)">
        <title>Genome assembly and association tests identify interacting loci associated with vigor, precocity, and sex in interspecific pistachio rootstocks.</title>
        <authorList>
            <person name="Palmer W."/>
            <person name="Jacygrad E."/>
            <person name="Sagayaradj S."/>
            <person name="Cavanaugh K."/>
            <person name="Han R."/>
            <person name="Bertier L."/>
            <person name="Beede B."/>
            <person name="Kafkas S."/>
            <person name="Golino D."/>
            <person name="Preece J."/>
            <person name="Michelmore R."/>
        </authorList>
    </citation>
    <scope>NUCLEOTIDE SEQUENCE [LARGE SCALE GENOMIC DNA]</scope>
</reference>
<keyword evidence="2" id="KW-1185">Reference proteome</keyword>
<sequence>MSMTILSVLTFIFLIPLVIHQEVTLTTGLLFGARMFVNGSSTVACIYALEVYPTSVRATGSGIANGVGIVGGMICPLVAVALVTSCHQTAAVILLEVLTLFLIVCVLLLPFETKGRELADTVYLTMTSADEANGWYGGTLLDDQDEGSEIYKHYTELCQGPAMEPFQNDHQREMHYSHVLEMNRLDVVDKDVVEAEMEAVLREYDQIGADLWIISTSCKLFAEDPSRLSRWIIGEEKLQKV</sequence>
<dbReference type="Proteomes" id="UP001164250">
    <property type="component" value="Chromosome 8"/>
</dbReference>
<evidence type="ECO:0000313" key="2">
    <source>
        <dbReference type="Proteomes" id="UP001164250"/>
    </source>
</evidence>
<organism evidence="1 2">
    <name type="scientific">Pistacia atlantica</name>
    <dbReference type="NCBI Taxonomy" id="434234"/>
    <lineage>
        <taxon>Eukaryota</taxon>
        <taxon>Viridiplantae</taxon>
        <taxon>Streptophyta</taxon>
        <taxon>Embryophyta</taxon>
        <taxon>Tracheophyta</taxon>
        <taxon>Spermatophyta</taxon>
        <taxon>Magnoliopsida</taxon>
        <taxon>eudicotyledons</taxon>
        <taxon>Gunneridae</taxon>
        <taxon>Pentapetalae</taxon>
        <taxon>rosids</taxon>
        <taxon>malvids</taxon>
        <taxon>Sapindales</taxon>
        <taxon>Anacardiaceae</taxon>
        <taxon>Pistacia</taxon>
    </lineage>
</organism>
<accession>A0ACC1ATT0</accession>
<dbReference type="EMBL" id="CM047904">
    <property type="protein sequence ID" value="KAJ0090015.1"/>
    <property type="molecule type" value="Genomic_DNA"/>
</dbReference>
<comment type="caution">
    <text evidence="1">The sequence shown here is derived from an EMBL/GenBank/DDBJ whole genome shotgun (WGS) entry which is preliminary data.</text>
</comment>
<evidence type="ECO:0000313" key="1">
    <source>
        <dbReference type="EMBL" id="KAJ0090015.1"/>
    </source>
</evidence>
<gene>
    <name evidence="1" type="ORF">Patl1_14010</name>
</gene>
<proteinExistence type="predicted"/>
<name>A0ACC1ATT0_9ROSI</name>
<protein>
    <submittedName>
        <fullName evidence="1">Uncharacterized protein</fullName>
    </submittedName>
</protein>